<dbReference type="InterPro" id="IPR036505">
    <property type="entry name" value="Amidase/PGRP_sf"/>
</dbReference>
<dbReference type="GO" id="GO:0008745">
    <property type="term" value="F:N-acetylmuramoyl-L-alanine amidase activity"/>
    <property type="evidence" value="ECO:0007669"/>
    <property type="project" value="InterPro"/>
</dbReference>
<dbReference type="Proteomes" id="UP000316449">
    <property type="component" value="Unassembled WGS sequence"/>
</dbReference>
<proteinExistence type="predicted"/>
<sequence>KPQYYSLSRLINFLSKDLQINKQNIVSHADIAPGRKTDPGPYFDWSLLQSML</sequence>
<accession>A0A520MSS0</accession>
<evidence type="ECO:0000313" key="2">
    <source>
        <dbReference type="Proteomes" id="UP000316449"/>
    </source>
</evidence>
<reference evidence="1 2" key="1">
    <citation type="submission" date="2019-02" db="EMBL/GenBank/DDBJ databases">
        <title>Prokaryotic population dynamics and viral predation in marine succession experiment using metagenomics: the confinement effect.</title>
        <authorList>
            <person name="Haro-Moreno J.M."/>
            <person name="Rodriguez-Valera F."/>
            <person name="Lopez-Perez M."/>
        </authorList>
    </citation>
    <scope>NUCLEOTIDE SEQUENCE [LARGE SCALE GENOMIC DNA]</scope>
    <source>
        <strain evidence="1">MED-G165</strain>
    </source>
</reference>
<dbReference type="GO" id="GO:0009253">
    <property type="term" value="P:peptidoglycan catabolic process"/>
    <property type="evidence" value="ECO:0007669"/>
    <property type="project" value="InterPro"/>
</dbReference>
<evidence type="ECO:0000313" key="1">
    <source>
        <dbReference type="EMBL" id="RZO24254.1"/>
    </source>
</evidence>
<feature type="non-terminal residue" evidence="1">
    <location>
        <position position="1"/>
    </location>
</feature>
<comment type="caution">
    <text evidence="1">The sequence shown here is derived from an EMBL/GenBank/DDBJ whole genome shotgun (WGS) entry which is preliminary data.</text>
</comment>
<dbReference type="EMBL" id="SHBK01000013">
    <property type="protein sequence ID" value="RZO24254.1"/>
    <property type="molecule type" value="Genomic_DNA"/>
</dbReference>
<name>A0A520MSS0_9GAMM</name>
<gene>
    <name evidence="1" type="ORF">EVA98_01710</name>
</gene>
<dbReference type="SUPFAM" id="SSF55846">
    <property type="entry name" value="N-acetylmuramoyl-L-alanine amidase-like"/>
    <property type="match status" value="1"/>
</dbReference>
<dbReference type="Gene3D" id="3.40.80.10">
    <property type="entry name" value="Peptidoglycan recognition protein-like"/>
    <property type="match status" value="1"/>
</dbReference>
<protein>
    <submittedName>
        <fullName evidence="1">1,6-anhydro-N-acetylmuramyl-L-alanine amidase AmpD</fullName>
    </submittedName>
</protein>
<organism evidence="1 2">
    <name type="scientific">SAR86 cluster bacterium</name>
    <dbReference type="NCBI Taxonomy" id="2030880"/>
    <lineage>
        <taxon>Bacteria</taxon>
        <taxon>Pseudomonadati</taxon>
        <taxon>Pseudomonadota</taxon>
        <taxon>Gammaproteobacteria</taxon>
        <taxon>SAR86 cluster</taxon>
    </lineage>
</organism>
<dbReference type="AlphaFoldDB" id="A0A520MSS0"/>